<dbReference type="SUPFAM" id="SSF47923">
    <property type="entry name" value="Ypt/Rab-GAP domain of gyp1p"/>
    <property type="match status" value="1"/>
</dbReference>
<evidence type="ECO:0000259" key="3">
    <source>
        <dbReference type="Pfam" id="PF12068"/>
    </source>
</evidence>
<feature type="domain" description="Small G protein signalling modulator 1/2 Rab-binding" evidence="3">
    <location>
        <begin position="21"/>
        <end position="148"/>
    </location>
</feature>
<keyword evidence="1" id="KW-0343">GTPase activation</keyword>
<evidence type="ECO:0000313" key="5">
    <source>
        <dbReference type="Proteomes" id="UP000424527"/>
    </source>
</evidence>
<dbReference type="FunFam" id="2.30.29.230:FF:000001">
    <property type="entry name" value="Small G protein signaling modulator 2"/>
    <property type="match status" value="1"/>
</dbReference>
<gene>
    <name evidence="4" type="ORF">D5F01_LYC16521</name>
</gene>
<feature type="region of interest" description="Disordered" evidence="2">
    <location>
        <begin position="376"/>
        <end position="425"/>
    </location>
</feature>
<dbReference type="AlphaFoldDB" id="A0A6G0I0W0"/>
<dbReference type="InterPro" id="IPR021935">
    <property type="entry name" value="SGSM1/2_RBD"/>
</dbReference>
<keyword evidence="5" id="KW-1185">Reference proteome</keyword>
<dbReference type="InterPro" id="IPR035969">
    <property type="entry name" value="Rab-GAP_TBC_sf"/>
</dbReference>
<organism evidence="4 5">
    <name type="scientific">Larimichthys crocea</name>
    <name type="common">Large yellow croaker</name>
    <name type="synonym">Pseudosciaena crocea</name>
    <dbReference type="NCBI Taxonomy" id="215358"/>
    <lineage>
        <taxon>Eukaryota</taxon>
        <taxon>Metazoa</taxon>
        <taxon>Chordata</taxon>
        <taxon>Craniata</taxon>
        <taxon>Vertebrata</taxon>
        <taxon>Euteleostomi</taxon>
        <taxon>Actinopterygii</taxon>
        <taxon>Neopterygii</taxon>
        <taxon>Teleostei</taxon>
        <taxon>Neoteleostei</taxon>
        <taxon>Acanthomorphata</taxon>
        <taxon>Eupercaria</taxon>
        <taxon>Sciaenidae</taxon>
        <taxon>Larimichthys</taxon>
    </lineage>
</organism>
<dbReference type="CDD" id="cd15784">
    <property type="entry name" value="PH_RUTBC"/>
    <property type="match status" value="1"/>
</dbReference>
<feature type="region of interest" description="Disordered" evidence="2">
    <location>
        <begin position="458"/>
        <end position="484"/>
    </location>
</feature>
<comment type="caution">
    <text evidence="4">The sequence shown here is derived from an EMBL/GenBank/DDBJ whole genome shotgun (WGS) entry which is preliminary data.</text>
</comment>
<protein>
    <submittedName>
        <fullName evidence="4">Small G protein signaling modulator 1 RUN and TBC1 domain-containing protein 2</fullName>
    </submittedName>
</protein>
<evidence type="ECO:0000256" key="1">
    <source>
        <dbReference type="ARBA" id="ARBA00022468"/>
    </source>
</evidence>
<name>A0A6G0I0W0_LARCR</name>
<reference evidence="4 5" key="1">
    <citation type="submission" date="2019-07" db="EMBL/GenBank/DDBJ databases">
        <title>Chromosome genome assembly for large yellow croaker.</title>
        <authorList>
            <person name="Xiao S."/>
        </authorList>
    </citation>
    <scope>NUCLEOTIDE SEQUENCE [LARGE SCALE GENOMIC DNA]</scope>
    <source>
        <strain evidence="4">JMULYC20181020</strain>
        <tissue evidence="4">Muscle</tissue>
    </source>
</reference>
<evidence type="ECO:0000313" key="4">
    <source>
        <dbReference type="EMBL" id="KAE8285074.1"/>
    </source>
</evidence>
<dbReference type="Pfam" id="PF12068">
    <property type="entry name" value="PH_RBD"/>
    <property type="match status" value="1"/>
</dbReference>
<feature type="compositionally biased region" description="Low complexity" evidence="2">
    <location>
        <begin position="394"/>
        <end position="423"/>
    </location>
</feature>
<proteinExistence type="predicted"/>
<sequence>MLNHSTRTPEPHFCLERTMFLVQPRDDMEAIPGYLSLHQTADLMTLKWTPNQLMNGNVGELDSEKSVYWDYAMTIRLEEIVYLHCHQQVNSGGTVVLVSQDGIQRPPLHFPKGGHLLQFLTCLETGLLPHGQLDPPLWNQRGKGKVFPKLRKRSPHGSCDSVSDKEDDEATDYVFRILFPGNQMEFMALELMDQGVNLWQPTPRKSSCSSCSQNGSSDGSLPNGCNQERAPLKLLCDTMKYQIISRAFYGWLAYCRHLSTVRTHLSALVNTTIVDPDVPCGARGGLSVEVWGKFLKDSSAYEEKEIHRLVYFGGVAPSLRKEVWPFLLGHYQFTMTEKCRLEIDEQMRTMYEQTMKDWQGCEAIVRQREREKHAEALARCSSGASVERGPVQRDSTISTDSSLSSSSDQQNANSQSDSSSSAQVFGSVEAVDQIETEPTAEEGEVQLSSSLKDITSNAADAPELPSCNPSSPGLSNPHPDSENNALVTEYSCYIYDISAVSGNIRGLKGENSN</sequence>
<dbReference type="GO" id="GO:0005096">
    <property type="term" value="F:GTPase activator activity"/>
    <property type="evidence" value="ECO:0007669"/>
    <property type="project" value="UniProtKB-KW"/>
</dbReference>
<dbReference type="Proteomes" id="UP000424527">
    <property type="component" value="Unassembled WGS sequence"/>
</dbReference>
<evidence type="ECO:0000256" key="2">
    <source>
        <dbReference type="SAM" id="MobiDB-lite"/>
    </source>
</evidence>
<dbReference type="EMBL" id="REGW02000016">
    <property type="protein sequence ID" value="KAE8285074.1"/>
    <property type="molecule type" value="Genomic_DNA"/>
</dbReference>
<accession>A0A6G0I0W0</accession>
<dbReference type="InterPro" id="IPR037745">
    <property type="entry name" value="SGSM1/2"/>
</dbReference>
<dbReference type="Gene3D" id="2.30.29.230">
    <property type="match status" value="1"/>
</dbReference>